<evidence type="ECO:0000256" key="1">
    <source>
        <dbReference type="SAM" id="MobiDB-lite"/>
    </source>
</evidence>
<comment type="caution">
    <text evidence="3">The sequence shown here is derived from an EMBL/GenBank/DDBJ whole genome shotgun (WGS) entry which is preliminary data.</text>
</comment>
<keyword evidence="4" id="KW-1185">Reference proteome</keyword>
<accession>A0ABR6B7X4</accession>
<feature type="domain" description="Contractile injection system tube protein N-terminal" evidence="2">
    <location>
        <begin position="26"/>
        <end position="161"/>
    </location>
</feature>
<evidence type="ECO:0000259" key="2">
    <source>
        <dbReference type="Pfam" id="PF19266"/>
    </source>
</evidence>
<protein>
    <recommendedName>
        <fullName evidence="2">Contractile injection system tube protein N-terminal domain-containing protein</fullName>
    </recommendedName>
</protein>
<proteinExistence type="predicted"/>
<name>A0ABR6B7X4_9PSEU</name>
<feature type="compositionally biased region" description="Low complexity" evidence="1">
    <location>
        <begin position="370"/>
        <end position="392"/>
    </location>
</feature>
<dbReference type="EMBL" id="JACJID010000001">
    <property type="protein sequence ID" value="MBA8922967.1"/>
    <property type="molecule type" value="Genomic_DNA"/>
</dbReference>
<sequence length="413" mass="41896">MTAPKLEKARLQELVDIAGRSGPNGQPVVRPRDQGVEVQFNPANLRVARSSAIDTGGATVNTQHRQLVPSPAKLTVELEFDTTDGDASGVPVDVSTRTALVRKFVQSPANSKGAPPPRVCFMWGNLRFQGIMTQADEEHEFHGSQGVPLRAKVTVSITEQDLTLESGPAAKDSGGATQPGVSLSVGLGASGSLNPTVVVAAQAGESAQQLLARLNLDPENWRAAMNGLSGPLALAAGAQVELGAEVSASVGVGVTTGFTAGVQAGATAELAAALGPGADQSTAGFVLASGGGVAASVRAVQAQQAAEADRGARAAFGVPVAPPSPAVDPRALGYGRAIPLRARANADTTADIAAGGRRGLAARARPGEVQAAGGPAQAPWQQLPPTSAAADSAQRDRDRRPSTTRLRPGGQCR</sequence>
<dbReference type="Pfam" id="PF19266">
    <property type="entry name" value="CIS_tube"/>
    <property type="match status" value="1"/>
</dbReference>
<organism evidence="3 4">
    <name type="scientific">Kutzneria viridogrisea</name>
    <dbReference type="NCBI Taxonomy" id="47990"/>
    <lineage>
        <taxon>Bacteria</taxon>
        <taxon>Bacillati</taxon>
        <taxon>Actinomycetota</taxon>
        <taxon>Actinomycetes</taxon>
        <taxon>Pseudonocardiales</taxon>
        <taxon>Pseudonocardiaceae</taxon>
        <taxon>Kutzneria</taxon>
    </lineage>
</organism>
<dbReference type="InterPro" id="IPR045361">
    <property type="entry name" value="CIS_tube_prot_N"/>
</dbReference>
<gene>
    <name evidence="3" type="ORF">BC739_000164</name>
</gene>
<dbReference type="Proteomes" id="UP000517916">
    <property type="component" value="Unassembled WGS sequence"/>
</dbReference>
<reference evidence="3 4" key="1">
    <citation type="submission" date="2020-08" db="EMBL/GenBank/DDBJ databases">
        <title>Genomic Encyclopedia of Archaeal and Bacterial Type Strains, Phase II (KMG-II): from individual species to whole genera.</title>
        <authorList>
            <person name="Goeker M."/>
        </authorList>
    </citation>
    <scope>NUCLEOTIDE SEQUENCE [LARGE SCALE GENOMIC DNA]</scope>
    <source>
        <strain evidence="3 4">DSM 43850</strain>
    </source>
</reference>
<evidence type="ECO:0000313" key="3">
    <source>
        <dbReference type="EMBL" id="MBA8922967.1"/>
    </source>
</evidence>
<dbReference type="RefSeq" id="WP_025359388.1">
    <property type="nucleotide sequence ID" value="NZ_BAAABQ010000010.1"/>
</dbReference>
<evidence type="ECO:0000313" key="4">
    <source>
        <dbReference type="Proteomes" id="UP000517916"/>
    </source>
</evidence>
<feature type="region of interest" description="Disordered" evidence="1">
    <location>
        <begin position="363"/>
        <end position="413"/>
    </location>
</feature>